<keyword evidence="2" id="KW-1185">Reference proteome</keyword>
<organism evidence="1 2">
    <name type="scientific">Niabella yanshanensis</name>
    <dbReference type="NCBI Taxonomy" id="577386"/>
    <lineage>
        <taxon>Bacteria</taxon>
        <taxon>Pseudomonadati</taxon>
        <taxon>Bacteroidota</taxon>
        <taxon>Chitinophagia</taxon>
        <taxon>Chitinophagales</taxon>
        <taxon>Chitinophagaceae</taxon>
        <taxon>Niabella</taxon>
    </lineage>
</organism>
<sequence>MKTSNKLLIGLVLLLFSFPLILVMGFKAAIKADRYIVKNNNGYEVSAPKEVKAFTAIKLNGIPFTTEFGLKAHIKYGDKFSYFIKNYDMANPEEGRTDSCRIRLVGDTLLVEYTPRQSIRIDEPNYSYGIEIDITIPQSVPVIASATSITIDSSAAALGAMNFALSAGSLDIRPIATIQGEPMPQPVVFQKITVNAHHASIKIGDQVNIKNLELGLDGTSDISFREATSIDTISGHISEASFFNAPYRYSKFLK</sequence>
<dbReference type="EMBL" id="CP139960">
    <property type="protein sequence ID" value="WQD40723.1"/>
    <property type="molecule type" value="Genomic_DNA"/>
</dbReference>
<dbReference type="Proteomes" id="UP001325680">
    <property type="component" value="Chromosome"/>
</dbReference>
<evidence type="ECO:0000313" key="1">
    <source>
        <dbReference type="EMBL" id="WQD40723.1"/>
    </source>
</evidence>
<dbReference type="RefSeq" id="WP_114789891.1">
    <property type="nucleotide sequence ID" value="NZ_CP139960.1"/>
</dbReference>
<name>A0ABZ0WDF6_9BACT</name>
<accession>A0ABZ0WDF6</accession>
<reference evidence="1 2" key="1">
    <citation type="submission" date="2023-12" db="EMBL/GenBank/DDBJ databases">
        <title>Genome sequencing and assembly of bacterial species from a model synthetic community.</title>
        <authorList>
            <person name="Hogle S.L."/>
        </authorList>
    </citation>
    <scope>NUCLEOTIDE SEQUENCE [LARGE SCALE GENOMIC DNA]</scope>
    <source>
        <strain evidence="1 2">HAMBI_3031</strain>
    </source>
</reference>
<proteinExistence type="predicted"/>
<evidence type="ECO:0000313" key="2">
    <source>
        <dbReference type="Proteomes" id="UP001325680"/>
    </source>
</evidence>
<dbReference type="Gene3D" id="2.160.20.120">
    <property type="match status" value="1"/>
</dbReference>
<gene>
    <name evidence="1" type="ORF">U0035_11240</name>
</gene>
<protein>
    <submittedName>
        <fullName evidence="1">Uncharacterized protein</fullName>
    </submittedName>
</protein>